<reference evidence="1 2" key="1">
    <citation type="submission" date="2019-11" db="EMBL/GenBank/DDBJ databases">
        <title>Comparative genomics of hydrocarbon-degrading Desulfosarcina strains.</title>
        <authorList>
            <person name="Watanabe M."/>
            <person name="Kojima H."/>
            <person name="Fukui M."/>
        </authorList>
    </citation>
    <scope>NUCLEOTIDE SEQUENCE [LARGE SCALE GENOMIC DNA]</scope>
    <source>
        <strain evidence="2">oXyS1</strain>
    </source>
</reference>
<keyword evidence="2" id="KW-1185">Reference proteome</keyword>
<sequence>MSEYGCEHCKEVCQNYRINFPSDLRQAIRVVQDNIADGTIIESDFWPDQHLKTTNTPFSEIQSKDPWEDVLVYYFQCPRCTQLFKLSAETYHGSGGSWTPIKKGSL</sequence>
<dbReference type="Proteomes" id="UP000422108">
    <property type="component" value="Chromosome"/>
</dbReference>
<dbReference type="EMBL" id="AP021879">
    <property type="protein sequence ID" value="BBO87048.1"/>
    <property type="molecule type" value="Genomic_DNA"/>
</dbReference>
<evidence type="ECO:0000313" key="2">
    <source>
        <dbReference type="Proteomes" id="UP000422108"/>
    </source>
</evidence>
<name>A0A5K8A3R9_9BACT</name>
<protein>
    <submittedName>
        <fullName evidence="1">Uncharacterized protein</fullName>
    </submittedName>
</protein>
<evidence type="ECO:0000313" key="1">
    <source>
        <dbReference type="EMBL" id="BBO87048.1"/>
    </source>
</evidence>
<organism evidence="1 2">
    <name type="scientific">Desulfosarcina ovata subsp. ovata</name>
    <dbReference type="NCBI Taxonomy" id="2752305"/>
    <lineage>
        <taxon>Bacteria</taxon>
        <taxon>Pseudomonadati</taxon>
        <taxon>Thermodesulfobacteriota</taxon>
        <taxon>Desulfobacteria</taxon>
        <taxon>Desulfobacterales</taxon>
        <taxon>Desulfosarcinaceae</taxon>
        <taxon>Desulfosarcina</taxon>
    </lineage>
</organism>
<gene>
    <name evidence="1" type="ORF">DSCOOX_02280</name>
</gene>
<accession>A0A5K8A3R9</accession>
<proteinExistence type="predicted"/>
<dbReference type="AlphaFoldDB" id="A0A5K8A3R9"/>